<protein>
    <submittedName>
        <fullName evidence="2">Uncharacterized protein</fullName>
    </submittedName>
</protein>
<organism evidence="2 3">
    <name type="scientific">Aulographum hederae CBS 113979</name>
    <dbReference type="NCBI Taxonomy" id="1176131"/>
    <lineage>
        <taxon>Eukaryota</taxon>
        <taxon>Fungi</taxon>
        <taxon>Dikarya</taxon>
        <taxon>Ascomycota</taxon>
        <taxon>Pezizomycotina</taxon>
        <taxon>Dothideomycetes</taxon>
        <taxon>Pleosporomycetidae</taxon>
        <taxon>Aulographales</taxon>
        <taxon>Aulographaceae</taxon>
    </lineage>
</organism>
<feature type="compositionally biased region" description="Polar residues" evidence="1">
    <location>
        <begin position="134"/>
        <end position="144"/>
    </location>
</feature>
<name>A0A6G1H8F4_9PEZI</name>
<evidence type="ECO:0000256" key="1">
    <source>
        <dbReference type="SAM" id="MobiDB-lite"/>
    </source>
</evidence>
<feature type="compositionally biased region" description="Basic and acidic residues" evidence="1">
    <location>
        <begin position="36"/>
        <end position="45"/>
    </location>
</feature>
<reference evidence="2" key="1">
    <citation type="journal article" date="2020" name="Stud. Mycol.">
        <title>101 Dothideomycetes genomes: a test case for predicting lifestyles and emergence of pathogens.</title>
        <authorList>
            <person name="Haridas S."/>
            <person name="Albert R."/>
            <person name="Binder M."/>
            <person name="Bloem J."/>
            <person name="Labutti K."/>
            <person name="Salamov A."/>
            <person name="Andreopoulos B."/>
            <person name="Baker S."/>
            <person name="Barry K."/>
            <person name="Bills G."/>
            <person name="Bluhm B."/>
            <person name="Cannon C."/>
            <person name="Castanera R."/>
            <person name="Culley D."/>
            <person name="Daum C."/>
            <person name="Ezra D."/>
            <person name="Gonzalez J."/>
            <person name="Henrissat B."/>
            <person name="Kuo A."/>
            <person name="Liang C."/>
            <person name="Lipzen A."/>
            <person name="Lutzoni F."/>
            <person name="Magnuson J."/>
            <person name="Mondo S."/>
            <person name="Nolan M."/>
            <person name="Ohm R."/>
            <person name="Pangilinan J."/>
            <person name="Park H.-J."/>
            <person name="Ramirez L."/>
            <person name="Alfaro M."/>
            <person name="Sun H."/>
            <person name="Tritt A."/>
            <person name="Yoshinaga Y."/>
            <person name="Zwiers L.-H."/>
            <person name="Turgeon B."/>
            <person name="Goodwin S."/>
            <person name="Spatafora J."/>
            <person name="Crous P."/>
            <person name="Grigoriev I."/>
        </authorList>
    </citation>
    <scope>NUCLEOTIDE SEQUENCE</scope>
    <source>
        <strain evidence="2">CBS 113979</strain>
    </source>
</reference>
<evidence type="ECO:0000313" key="3">
    <source>
        <dbReference type="Proteomes" id="UP000800041"/>
    </source>
</evidence>
<feature type="region of interest" description="Disordered" evidence="1">
    <location>
        <begin position="1"/>
        <end position="144"/>
    </location>
</feature>
<dbReference type="EMBL" id="ML977145">
    <property type="protein sequence ID" value="KAF1989435.1"/>
    <property type="molecule type" value="Genomic_DNA"/>
</dbReference>
<proteinExistence type="predicted"/>
<evidence type="ECO:0000313" key="2">
    <source>
        <dbReference type="EMBL" id="KAF1989435.1"/>
    </source>
</evidence>
<gene>
    <name evidence="2" type="ORF">K402DRAFT_272573</name>
</gene>
<dbReference type="Proteomes" id="UP000800041">
    <property type="component" value="Unassembled WGS sequence"/>
</dbReference>
<sequence length="144" mass="16018">MKEDSDQMNRSKTSNPKRRRSKNNALARTRCATRSTTHDRHETMKPRVCPASVRNTQLTKQERGLTGQFRPGTGGECSRGEWEVEEGGPGTLRNNRGLPSIIATGHTRNSEGRWAYKSDSAGYLGSRKGRRESGQPSSTRATNK</sequence>
<accession>A0A6G1H8F4</accession>
<keyword evidence="3" id="KW-1185">Reference proteome</keyword>
<dbReference type="AlphaFoldDB" id="A0A6G1H8F4"/>